<reference evidence="1 2" key="1">
    <citation type="journal article" date="2021" name="Hortic Res">
        <title>High-quality reference genome and annotation aids understanding of berry development for evergreen blueberry (Vaccinium darrowii).</title>
        <authorList>
            <person name="Yu J."/>
            <person name="Hulse-Kemp A.M."/>
            <person name="Babiker E."/>
            <person name="Staton M."/>
        </authorList>
    </citation>
    <scope>NUCLEOTIDE SEQUENCE [LARGE SCALE GENOMIC DNA]</scope>
    <source>
        <strain evidence="2">cv. NJ 8807/NJ 8810</strain>
        <tissue evidence="1">Young leaf</tissue>
    </source>
</reference>
<gene>
    <name evidence="1" type="ORF">Vadar_008672</name>
</gene>
<protein>
    <submittedName>
        <fullName evidence="1">Uncharacterized protein</fullName>
    </submittedName>
</protein>
<dbReference type="EMBL" id="CM037159">
    <property type="protein sequence ID" value="KAH7865590.1"/>
    <property type="molecule type" value="Genomic_DNA"/>
</dbReference>
<sequence length="348" mass="38769">MTTTSSSSTTIPPTLAFLVSNFHSLVNIKLDSGNFLLWKTQILNAFRANGYLGFLDGTATCPSPTIVDSGNHTVVSPEFTLWTLIDNQLFSCLTSSLSSTTLPHVLGLVHASQVWYSFEQRFNSLTRSHRHDLKSKLYNVTKTSSMDDYIDAIRDHAQRLEAVGHHVEDDDQVFRAINGLHKEEFRNLKTSLRTRGSDLSFEELATVLKSEEFQIRKDEFSSAKVFVATTKFSEMSPTSSASANVRVTSSFAEGHGQSSIPSLGQISQGQSSTQMYQPLNSQGSFFPQNSSGFNRNNRGKGVSYGSNQKTGCQICGKTNHTAFYCYQRQNLQYQPPPFMKKVWVITPL</sequence>
<keyword evidence="2" id="KW-1185">Reference proteome</keyword>
<comment type="caution">
    <text evidence="1">The sequence shown here is derived from an EMBL/GenBank/DDBJ whole genome shotgun (WGS) entry which is preliminary data.</text>
</comment>
<evidence type="ECO:0000313" key="1">
    <source>
        <dbReference type="EMBL" id="KAH7865590.1"/>
    </source>
</evidence>
<proteinExistence type="predicted"/>
<accession>A0ACB7ZJ15</accession>
<organism evidence="1 2">
    <name type="scientific">Vaccinium darrowii</name>
    <dbReference type="NCBI Taxonomy" id="229202"/>
    <lineage>
        <taxon>Eukaryota</taxon>
        <taxon>Viridiplantae</taxon>
        <taxon>Streptophyta</taxon>
        <taxon>Embryophyta</taxon>
        <taxon>Tracheophyta</taxon>
        <taxon>Spermatophyta</taxon>
        <taxon>Magnoliopsida</taxon>
        <taxon>eudicotyledons</taxon>
        <taxon>Gunneridae</taxon>
        <taxon>Pentapetalae</taxon>
        <taxon>asterids</taxon>
        <taxon>Ericales</taxon>
        <taxon>Ericaceae</taxon>
        <taxon>Vaccinioideae</taxon>
        <taxon>Vaccinieae</taxon>
        <taxon>Vaccinium</taxon>
    </lineage>
</organism>
<dbReference type="Proteomes" id="UP000828048">
    <property type="component" value="Chromosome 9"/>
</dbReference>
<evidence type="ECO:0000313" key="2">
    <source>
        <dbReference type="Proteomes" id="UP000828048"/>
    </source>
</evidence>
<name>A0ACB7ZJ15_9ERIC</name>